<sequence>MMSIDESIVLNPWLVENIYYEPLPTSVGSLQELFPFIPHTCYFGDQLCSPIAGTCDNYYKLSICCCKKYAFLKCEYHRVHELFNSTDDN</sequence>
<gene>
    <name evidence="2" type="ORF">ACAOBT_LOCUS27704</name>
</gene>
<feature type="domain" description="CCC" evidence="1">
    <location>
        <begin position="31"/>
        <end position="74"/>
    </location>
</feature>
<dbReference type="OrthoDB" id="6610578at2759"/>
<dbReference type="Pfam" id="PF26644">
    <property type="entry name" value="CCC"/>
    <property type="match status" value="1"/>
</dbReference>
<name>A0A9P0PYP0_ACAOB</name>
<evidence type="ECO:0000259" key="1">
    <source>
        <dbReference type="Pfam" id="PF26644"/>
    </source>
</evidence>
<evidence type="ECO:0000313" key="3">
    <source>
        <dbReference type="Proteomes" id="UP001152888"/>
    </source>
</evidence>
<reference evidence="2" key="1">
    <citation type="submission" date="2022-03" db="EMBL/GenBank/DDBJ databases">
        <authorList>
            <person name="Sayadi A."/>
        </authorList>
    </citation>
    <scope>NUCLEOTIDE SEQUENCE</scope>
</reference>
<organism evidence="2 3">
    <name type="scientific">Acanthoscelides obtectus</name>
    <name type="common">Bean weevil</name>
    <name type="synonym">Bruchus obtectus</name>
    <dbReference type="NCBI Taxonomy" id="200917"/>
    <lineage>
        <taxon>Eukaryota</taxon>
        <taxon>Metazoa</taxon>
        <taxon>Ecdysozoa</taxon>
        <taxon>Arthropoda</taxon>
        <taxon>Hexapoda</taxon>
        <taxon>Insecta</taxon>
        <taxon>Pterygota</taxon>
        <taxon>Neoptera</taxon>
        <taxon>Endopterygota</taxon>
        <taxon>Coleoptera</taxon>
        <taxon>Polyphaga</taxon>
        <taxon>Cucujiformia</taxon>
        <taxon>Chrysomeloidea</taxon>
        <taxon>Chrysomelidae</taxon>
        <taxon>Bruchinae</taxon>
        <taxon>Bruchini</taxon>
        <taxon>Acanthoscelides</taxon>
    </lineage>
</organism>
<protein>
    <recommendedName>
        <fullName evidence="1">CCC domain-containing protein</fullName>
    </recommendedName>
</protein>
<keyword evidence="3" id="KW-1185">Reference proteome</keyword>
<evidence type="ECO:0000313" key="2">
    <source>
        <dbReference type="EMBL" id="CAH2003934.1"/>
    </source>
</evidence>
<dbReference type="EMBL" id="CAKOFQ010007564">
    <property type="protein sequence ID" value="CAH2003934.1"/>
    <property type="molecule type" value="Genomic_DNA"/>
</dbReference>
<dbReference type="AlphaFoldDB" id="A0A9P0PYP0"/>
<comment type="caution">
    <text evidence="2">The sequence shown here is derived from an EMBL/GenBank/DDBJ whole genome shotgun (WGS) entry which is preliminary data.</text>
</comment>
<dbReference type="InterPro" id="IPR058250">
    <property type="entry name" value="CCC"/>
</dbReference>
<accession>A0A9P0PYP0</accession>
<proteinExistence type="predicted"/>
<dbReference type="Proteomes" id="UP001152888">
    <property type="component" value="Unassembled WGS sequence"/>
</dbReference>